<dbReference type="SUPFAM" id="SSF51395">
    <property type="entry name" value="FMN-linked oxidoreductases"/>
    <property type="match status" value="1"/>
</dbReference>
<dbReference type="RefSeq" id="WP_326926591.1">
    <property type="nucleotide sequence ID" value="NZ_CP123443.1"/>
</dbReference>
<name>A0ABY8MEW8_9SPIO</name>
<dbReference type="EMBL" id="CP123443">
    <property type="protein sequence ID" value="WGK68411.1"/>
    <property type="molecule type" value="Genomic_DNA"/>
</dbReference>
<comment type="cofactor">
    <cofactor evidence="1">
        <name>FMN</name>
        <dbReference type="ChEBI" id="CHEBI:58210"/>
    </cofactor>
</comment>
<keyword evidence="4" id="KW-1185">Reference proteome</keyword>
<evidence type="ECO:0000313" key="3">
    <source>
        <dbReference type="EMBL" id="WGK68411.1"/>
    </source>
</evidence>
<dbReference type="InterPro" id="IPR050074">
    <property type="entry name" value="DHO_dehydrogenase"/>
</dbReference>
<evidence type="ECO:0008006" key="5">
    <source>
        <dbReference type="Google" id="ProtNLM"/>
    </source>
</evidence>
<organism evidence="3 4">
    <name type="scientific">Candidatus Haliotispira prima</name>
    <dbReference type="NCBI Taxonomy" id="3034016"/>
    <lineage>
        <taxon>Bacteria</taxon>
        <taxon>Pseudomonadati</taxon>
        <taxon>Spirochaetota</taxon>
        <taxon>Spirochaetia</taxon>
        <taxon>Spirochaetales</taxon>
        <taxon>Spirochaetaceae</taxon>
        <taxon>Candidatus Haliotispira</taxon>
    </lineage>
</organism>
<reference evidence="3 4" key="1">
    <citation type="submission" date="2023-04" db="EMBL/GenBank/DDBJ databases">
        <title>Spirochaete genome identified in red abalone sample constitutes a novel genus.</title>
        <authorList>
            <person name="Sharma S.P."/>
            <person name="Purcell C.M."/>
            <person name="Hyde J.R."/>
            <person name="Severin A.J."/>
        </authorList>
    </citation>
    <scope>NUCLEOTIDE SEQUENCE [LARGE SCALE GENOMIC DNA]</scope>
    <source>
        <strain evidence="3 4">SP-2023</strain>
    </source>
</reference>
<sequence length="356" mass="40417">MTKSQNLQTDPRQPDLCCHYAGLSLRNPLIVAAGPLTSDPDKVAGLAQEGAGAIVLHSLFEEDSGQISPDRLYDRNMDEHTEAYDYIRETGKMMESEQYMDILADARRRTDTPIIASLDGRDPAWWQDCVFGLERAGASAIELNLDTLQLNPNRTHRQALREEQRTEKELVKALTASTSELKIPLTLKIPPHMANALPRLSRLAQTGIRGMVYFNRYCLPDIDLKHMTFQPGPETSQPIEFYTPLRYLALHCSMLQRAPRKDPENKYHCDLALSGGVHYGSQIMKALLVGASAIQVCSALMQRGSSRIATLLDELIQSMQQMDIFSLAQLRDRYHLQNDPKFLEQFRRLRHNQTRR</sequence>
<dbReference type="PANTHER" id="PTHR48109">
    <property type="entry name" value="DIHYDROOROTATE DEHYDROGENASE (QUINONE), MITOCHONDRIAL-RELATED"/>
    <property type="match status" value="1"/>
</dbReference>
<accession>A0ABY8MEW8</accession>
<evidence type="ECO:0000313" key="4">
    <source>
        <dbReference type="Proteomes" id="UP001228690"/>
    </source>
</evidence>
<dbReference type="PANTHER" id="PTHR48109:SF3">
    <property type="entry name" value="SLL0744 PROTEIN"/>
    <property type="match status" value="1"/>
</dbReference>
<dbReference type="Proteomes" id="UP001228690">
    <property type="component" value="Chromosome"/>
</dbReference>
<gene>
    <name evidence="3" type="ORF">P0082_07945</name>
</gene>
<dbReference type="InterPro" id="IPR013785">
    <property type="entry name" value="Aldolase_TIM"/>
</dbReference>
<protein>
    <recommendedName>
        <fullName evidence="5">Dihydroorotate dehydrogenase</fullName>
    </recommendedName>
</protein>
<proteinExistence type="predicted"/>
<evidence type="ECO:0000256" key="2">
    <source>
        <dbReference type="ARBA" id="ARBA00004725"/>
    </source>
</evidence>
<dbReference type="Gene3D" id="3.20.20.70">
    <property type="entry name" value="Aldolase class I"/>
    <property type="match status" value="1"/>
</dbReference>
<evidence type="ECO:0000256" key="1">
    <source>
        <dbReference type="ARBA" id="ARBA00001917"/>
    </source>
</evidence>
<comment type="pathway">
    <text evidence="2">Pyrimidine metabolism; UMP biosynthesis via de novo pathway.</text>
</comment>